<feature type="signal peptide" evidence="7">
    <location>
        <begin position="1"/>
        <end position="27"/>
    </location>
</feature>
<proteinExistence type="predicted"/>
<feature type="domain" description="Peptidase M48" evidence="8">
    <location>
        <begin position="105"/>
        <end position="320"/>
    </location>
</feature>
<evidence type="ECO:0000256" key="5">
    <source>
        <dbReference type="ARBA" id="ARBA00022833"/>
    </source>
</evidence>
<organism evidence="9 10">
    <name type="scientific">Flaviaesturariibacter flavus</name>
    <dbReference type="NCBI Taxonomy" id="2502780"/>
    <lineage>
        <taxon>Bacteria</taxon>
        <taxon>Pseudomonadati</taxon>
        <taxon>Bacteroidota</taxon>
        <taxon>Chitinophagia</taxon>
        <taxon>Chitinophagales</taxon>
        <taxon>Chitinophagaceae</taxon>
        <taxon>Flaviaestuariibacter</taxon>
    </lineage>
</organism>
<keyword evidence="7" id="KW-0732">Signal</keyword>
<reference evidence="9 10" key="1">
    <citation type="submission" date="2019-03" db="EMBL/GenBank/DDBJ databases">
        <authorList>
            <person name="Kim M.K.M."/>
        </authorList>
    </citation>
    <scope>NUCLEOTIDE SEQUENCE [LARGE SCALE GENOMIC DNA]</scope>
    <source>
        <strain evidence="9 10">17J68-12</strain>
    </source>
</reference>
<evidence type="ECO:0000256" key="1">
    <source>
        <dbReference type="ARBA" id="ARBA00001947"/>
    </source>
</evidence>
<feature type="chain" id="PRO_5020855328" evidence="7">
    <location>
        <begin position="28"/>
        <end position="488"/>
    </location>
</feature>
<dbReference type="Gene3D" id="3.30.2010.10">
    <property type="entry name" value="Metalloproteases ('zincins'), catalytic domain"/>
    <property type="match status" value="1"/>
</dbReference>
<dbReference type="InterPro" id="IPR051156">
    <property type="entry name" value="Mito/Outer_Membr_Metalloprot"/>
</dbReference>
<dbReference type="GO" id="GO:0051603">
    <property type="term" value="P:proteolysis involved in protein catabolic process"/>
    <property type="evidence" value="ECO:0007669"/>
    <property type="project" value="TreeGrafter"/>
</dbReference>
<keyword evidence="10" id="KW-1185">Reference proteome</keyword>
<dbReference type="GO" id="GO:0046872">
    <property type="term" value="F:metal ion binding"/>
    <property type="evidence" value="ECO:0007669"/>
    <property type="project" value="UniProtKB-KW"/>
</dbReference>
<evidence type="ECO:0000256" key="6">
    <source>
        <dbReference type="ARBA" id="ARBA00023049"/>
    </source>
</evidence>
<evidence type="ECO:0000256" key="3">
    <source>
        <dbReference type="ARBA" id="ARBA00022723"/>
    </source>
</evidence>
<dbReference type="GO" id="GO:0004222">
    <property type="term" value="F:metalloendopeptidase activity"/>
    <property type="evidence" value="ECO:0007669"/>
    <property type="project" value="InterPro"/>
</dbReference>
<evidence type="ECO:0000256" key="7">
    <source>
        <dbReference type="SAM" id="SignalP"/>
    </source>
</evidence>
<keyword evidence="3" id="KW-0479">Metal-binding</keyword>
<evidence type="ECO:0000256" key="2">
    <source>
        <dbReference type="ARBA" id="ARBA00022670"/>
    </source>
</evidence>
<sequence length="488" mass="56022">MRCYLPKPLARLCLAAAGLLTVTSGSAQVRNPYEYSALSHLALGTVRDSLKKNWKVPDQYKDKETQKKYKEIWDGRTDYVVGAIENKDFIVERDIYNYVDAIITQLQSANKDKIPRKPMVLIDRSANVNAYSMGGHLIAVNLGLVAFSQNREELALVLAHELAHDALEHADRSMRERAEWLTSAEYKKSLNEVLDSRYERYTRLKKVMETYTFSRTRHNRYHESEADSMAVVFLRNSKIAFEPGVFLRLDSVDRQYQQPLARALGSYFTDMGLTIDEAWTQRRTKGLSARNYSFSKGEEMADSLKTHPDCQERYNRTKQWATASGALTPIPAAITDKSNRIIIWNLFDNQSLTACLYRILLEKDRGASDDWYAFMLHNVFFGLNYADNNLSRFNAIKILPKEYVSASYFSLQTMLEQIPRENLAQFSKHLAQQPFWQNLPADARALKPLYNLMLDKEASEKARITAAKAFTSSHPASMYCEFADHFAK</sequence>
<dbReference type="Pfam" id="PF01435">
    <property type="entry name" value="Peptidase_M48"/>
    <property type="match status" value="1"/>
</dbReference>
<keyword evidence="6" id="KW-0482">Metalloprotease</keyword>
<name>A0A4V2NVN8_9BACT</name>
<dbReference type="PANTHER" id="PTHR22726:SF1">
    <property type="entry name" value="METALLOENDOPEPTIDASE OMA1, MITOCHONDRIAL"/>
    <property type="match status" value="1"/>
</dbReference>
<dbReference type="OrthoDB" id="910748at2"/>
<comment type="caution">
    <text evidence="9">The sequence shown here is derived from an EMBL/GenBank/DDBJ whole genome shotgun (WGS) entry which is preliminary data.</text>
</comment>
<dbReference type="InterPro" id="IPR001915">
    <property type="entry name" value="Peptidase_M48"/>
</dbReference>
<keyword evidence="5" id="KW-0862">Zinc</keyword>
<dbReference type="RefSeq" id="WP_131449117.1">
    <property type="nucleotide sequence ID" value="NZ_SJZI01000042.1"/>
</dbReference>
<protein>
    <submittedName>
        <fullName evidence="9">Peptidase M48 Ste24p</fullName>
    </submittedName>
</protein>
<keyword evidence="2" id="KW-0645">Protease</keyword>
<dbReference type="Proteomes" id="UP000295334">
    <property type="component" value="Unassembled WGS sequence"/>
</dbReference>
<evidence type="ECO:0000256" key="4">
    <source>
        <dbReference type="ARBA" id="ARBA00022801"/>
    </source>
</evidence>
<evidence type="ECO:0000313" key="10">
    <source>
        <dbReference type="Proteomes" id="UP000295334"/>
    </source>
</evidence>
<comment type="cofactor">
    <cofactor evidence="1">
        <name>Zn(2+)</name>
        <dbReference type="ChEBI" id="CHEBI:29105"/>
    </cofactor>
</comment>
<dbReference type="EMBL" id="SJZI01000042">
    <property type="protein sequence ID" value="TCJ14212.1"/>
    <property type="molecule type" value="Genomic_DNA"/>
</dbReference>
<evidence type="ECO:0000259" key="8">
    <source>
        <dbReference type="Pfam" id="PF01435"/>
    </source>
</evidence>
<gene>
    <name evidence="9" type="ORF">EPD60_09400</name>
</gene>
<dbReference type="PANTHER" id="PTHR22726">
    <property type="entry name" value="METALLOENDOPEPTIDASE OMA1"/>
    <property type="match status" value="1"/>
</dbReference>
<dbReference type="GO" id="GO:0016020">
    <property type="term" value="C:membrane"/>
    <property type="evidence" value="ECO:0007669"/>
    <property type="project" value="TreeGrafter"/>
</dbReference>
<accession>A0A4V2NVN8</accession>
<dbReference type="AlphaFoldDB" id="A0A4V2NVN8"/>
<keyword evidence="4" id="KW-0378">Hydrolase</keyword>
<evidence type="ECO:0000313" key="9">
    <source>
        <dbReference type="EMBL" id="TCJ14212.1"/>
    </source>
</evidence>